<evidence type="ECO:0000313" key="1">
    <source>
        <dbReference type="EMBL" id="SFQ51992.1"/>
    </source>
</evidence>
<evidence type="ECO:0000313" key="2">
    <source>
        <dbReference type="Proteomes" id="UP000199031"/>
    </source>
</evidence>
<sequence length="45" mass="5209">MKAKILHKRMIDIINSARYVDNSVFNLILNEAVYLKFSSLTHTSL</sequence>
<gene>
    <name evidence="1" type="ORF">SAMN05444277_1178</name>
</gene>
<dbReference type="EMBL" id="FOXQ01000017">
    <property type="protein sequence ID" value="SFQ51992.1"/>
    <property type="molecule type" value="Genomic_DNA"/>
</dbReference>
<keyword evidence="2" id="KW-1185">Reference proteome</keyword>
<dbReference type="STRING" id="1465490.SAMN05444277_1178"/>
<organism evidence="1 2">
    <name type="scientific">Parafilimonas terrae</name>
    <dbReference type="NCBI Taxonomy" id="1465490"/>
    <lineage>
        <taxon>Bacteria</taxon>
        <taxon>Pseudomonadati</taxon>
        <taxon>Bacteroidota</taxon>
        <taxon>Chitinophagia</taxon>
        <taxon>Chitinophagales</taxon>
        <taxon>Chitinophagaceae</taxon>
        <taxon>Parafilimonas</taxon>
    </lineage>
</organism>
<name>A0A1I5Z696_9BACT</name>
<protein>
    <submittedName>
        <fullName evidence="1">Uncharacterized protein</fullName>
    </submittedName>
</protein>
<dbReference type="AlphaFoldDB" id="A0A1I5Z696"/>
<accession>A0A1I5Z696</accession>
<dbReference type="Proteomes" id="UP000199031">
    <property type="component" value="Unassembled WGS sequence"/>
</dbReference>
<proteinExistence type="predicted"/>
<reference evidence="1 2" key="1">
    <citation type="submission" date="2016-10" db="EMBL/GenBank/DDBJ databases">
        <authorList>
            <person name="de Groot N.N."/>
        </authorList>
    </citation>
    <scope>NUCLEOTIDE SEQUENCE [LARGE SCALE GENOMIC DNA]</scope>
    <source>
        <strain evidence="1 2">DSM 28286</strain>
    </source>
</reference>